<sequence>MKDEQKLNINEMANDYLRTGDDFVFTDLYTSLSEVYRDKLRYWSTSTYMANEHDITDLFHDVIHKVLESLRNNVGGDFVKLFAVSLGNSYKSLLRKLRTRRKYELYDGPDSDENENTAMFETLKDDFDLEEHVIKKKEADQRELIDFLADPEQVNDETTTAIVESFLSSENKTPTPTAIGKMLGLHHSTVIRKIERLAKRFDERKFGNYRDYLLA</sequence>
<reference evidence="1 2" key="1">
    <citation type="submission" date="2012-12" db="EMBL/GenBank/DDBJ databases">
        <title>The Genome Sequence of Bacillus cereus VD184.</title>
        <authorList>
            <consortium name="The Broad Institute Genome Sequencing Platform"/>
            <consortium name="The Broad Institute Genome Sequencing Center for Infectious Disease"/>
            <person name="Feldgarden M."/>
            <person name="Van der Auwera G.A."/>
            <person name="Mahillon J."/>
            <person name="Duprez V."/>
            <person name="Timmery S."/>
            <person name="Mattelet C."/>
            <person name="Dierick K."/>
            <person name="Sun M."/>
            <person name="Yu Z."/>
            <person name="Zhu L."/>
            <person name="Hu X."/>
            <person name="Shank E.B."/>
            <person name="Swiecicka I."/>
            <person name="Hansen B.M."/>
            <person name="Andrup L."/>
            <person name="Walker B."/>
            <person name="Young S.K."/>
            <person name="Zeng Q."/>
            <person name="Gargeya S."/>
            <person name="Fitzgerald M."/>
            <person name="Haas B."/>
            <person name="Abouelleil A."/>
            <person name="Alvarado L."/>
            <person name="Arachchi H.M."/>
            <person name="Berlin A.M."/>
            <person name="Chapman S.B."/>
            <person name="Dewar J."/>
            <person name="Goldberg J."/>
            <person name="Griggs A."/>
            <person name="Gujja S."/>
            <person name="Hansen M."/>
            <person name="Howarth C."/>
            <person name="Imamovic A."/>
            <person name="Larimer J."/>
            <person name="McCowan C."/>
            <person name="Murphy C."/>
            <person name="Neiman D."/>
            <person name="Pearson M."/>
            <person name="Priest M."/>
            <person name="Roberts A."/>
            <person name="Saif S."/>
            <person name="Shea T."/>
            <person name="Sisk P."/>
            <person name="Sykes S."/>
            <person name="Wortman J."/>
            <person name="Nusbaum C."/>
            <person name="Birren B."/>
        </authorList>
    </citation>
    <scope>NUCLEOTIDE SEQUENCE [LARGE SCALE GENOMIC DNA]</scope>
    <source>
        <strain evidence="1 2">VD184</strain>
    </source>
</reference>
<organism evidence="1 2">
    <name type="scientific">Bacillus cereus VD184</name>
    <dbReference type="NCBI Taxonomy" id="1053242"/>
    <lineage>
        <taxon>Bacteria</taxon>
        <taxon>Bacillati</taxon>
        <taxon>Bacillota</taxon>
        <taxon>Bacilli</taxon>
        <taxon>Bacillales</taxon>
        <taxon>Bacillaceae</taxon>
        <taxon>Bacillus</taxon>
        <taxon>Bacillus cereus group</taxon>
    </lineage>
</organism>
<proteinExistence type="predicted"/>
<dbReference type="AlphaFoldDB" id="A0A9W5VRQ4"/>
<gene>
    <name evidence="1" type="ORF">IKC_00023</name>
</gene>
<dbReference type="Proteomes" id="UP000014028">
    <property type="component" value="Unassembled WGS sequence"/>
</dbReference>
<evidence type="ECO:0000313" key="1">
    <source>
        <dbReference type="EMBL" id="EOQ07794.1"/>
    </source>
</evidence>
<protein>
    <submittedName>
        <fullName evidence="1">Uncharacterized protein</fullName>
    </submittedName>
</protein>
<name>A0A9W5VRQ4_BACCE</name>
<dbReference type="EMBL" id="AHFK01000061">
    <property type="protein sequence ID" value="EOQ07794.1"/>
    <property type="molecule type" value="Genomic_DNA"/>
</dbReference>
<accession>A0A9W5VRQ4</accession>
<dbReference type="RefSeq" id="WP_016123186.1">
    <property type="nucleotide sequence ID" value="NZ_KB976835.1"/>
</dbReference>
<evidence type="ECO:0000313" key="2">
    <source>
        <dbReference type="Proteomes" id="UP000014028"/>
    </source>
</evidence>
<comment type="caution">
    <text evidence="1">The sequence shown here is derived from an EMBL/GenBank/DDBJ whole genome shotgun (WGS) entry which is preliminary data.</text>
</comment>